<proteinExistence type="predicted"/>
<dbReference type="CDD" id="cd20393">
    <property type="entry name" value="Tudor_SGF29_rpt1"/>
    <property type="match status" value="1"/>
</dbReference>
<dbReference type="Pfam" id="PF07039">
    <property type="entry name" value="SGF29_Tudor"/>
    <property type="match status" value="1"/>
</dbReference>
<dbReference type="AlphaFoldDB" id="A0A0C3D3F9"/>
<dbReference type="Gene3D" id="2.30.30.140">
    <property type="match status" value="1"/>
</dbReference>
<organism evidence="3 4">
    <name type="scientific">Oidiodendron maius (strain Zn)</name>
    <dbReference type="NCBI Taxonomy" id="913774"/>
    <lineage>
        <taxon>Eukaryota</taxon>
        <taxon>Fungi</taxon>
        <taxon>Dikarya</taxon>
        <taxon>Ascomycota</taxon>
        <taxon>Pezizomycotina</taxon>
        <taxon>Leotiomycetes</taxon>
        <taxon>Leotiomycetes incertae sedis</taxon>
        <taxon>Myxotrichaceae</taxon>
        <taxon>Oidiodendron</taxon>
    </lineage>
</organism>
<reference evidence="3 4" key="1">
    <citation type="submission" date="2014-04" db="EMBL/GenBank/DDBJ databases">
        <authorList>
            <consortium name="DOE Joint Genome Institute"/>
            <person name="Kuo A."/>
            <person name="Martino E."/>
            <person name="Perotto S."/>
            <person name="Kohler A."/>
            <person name="Nagy L.G."/>
            <person name="Floudas D."/>
            <person name="Copeland A."/>
            <person name="Barry K.W."/>
            <person name="Cichocki N."/>
            <person name="Veneault-Fourrey C."/>
            <person name="LaButti K."/>
            <person name="Lindquist E.A."/>
            <person name="Lipzen A."/>
            <person name="Lundell T."/>
            <person name="Morin E."/>
            <person name="Murat C."/>
            <person name="Sun H."/>
            <person name="Tunlid A."/>
            <person name="Henrissat B."/>
            <person name="Grigoriev I.V."/>
            <person name="Hibbett D.S."/>
            <person name="Martin F."/>
            <person name="Nordberg H.P."/>
            <person name="Cantor M.N."/>
            <person name="Hua S.X."/>
        </authorList>
    </citation>
    <scope>NUCLEOTIDE SEQUENCE [LARGE SCALE GENOMIC DNA]</scope>
    <source>
        <strain evidence="3 4">Zn</strain>
    </source>
</reference>
<name>A0A0C3D3F9_OIDMZ</name>
<evidence type="ECO:0000256" key="1">
    <source>
        <dbReference type="SAM" id="MobiDB-lite"/>
    </source>
</evidence>
<gene>
    <name evidence="3" type="ORF">OIDMADRAFT_189372</name>
</gene>
<dbReference type="InParanoid" id="A0A0C3D3F9"/>
<dbReference type="STRING" id="913774.A0A0C3D3F9"/>
<keyword evidence="4" id="KW-1185">Reference proteome</keyword>
<dbReference type="PROSITE" id="PS51518">
    <property type="entry name" value="SGF29_C"/>
    <property type="match status" value="1"/>
</dbReference>
<dbReference type="InterPro" id="IPR047288">
    <property type="entry name" value="Tudor_SGF29_rpt1"/>
</dbReference>
<dbReference type="InterPro" id="IPR037802">
    <property type="entry name" value="SGF29"/>
</dbReference>
<feature type="region of interest" description="Disordered" evidence="1">
    <location>
        <begin position="227"/>
        <end position="246"/>
    </location>
</feature>
<dbReference type="Proteomes" id="UP000054321">
    <property type="component" value="Unassembled WGS sequence"/>
</dbReference>
<evidence type="ECO:0000313" key="3">
    <source>
        <dbReference type="EMBL" id="KIN05809.1"/>
    </source>
</evidence>
<feature type="domain" description="SGF29 C-terminal" evidence="2">
    <location>
        <begin position="185"/>
        <end position="320"/>
    </location>
</feature>
<dbReference type="InterPro" id="IPR010750">
    <property type="entry name" value="SGF29_tudor-like_dom"/>
</dbReference>
<feature type="compositionally biased region" description="Basic and acidic residues" evidence="1">
    <location>
        <begin position="165"/>
        <end position="181"/>
    </location>
</feature>
<dbReference type="HOGENOM" id="CLU_023535_1_0_1"/>
<dbReference type="PANTHER" id="PTHR21539:SF0">
    <property type="entry name" value="SAGA-ASSOCIATED FACTOR 29"/>
    <property type="match status" value="1"/>
</dbReference>
<sequence>MSSQRSRAPRGGARAGPHETGEEAQLWNDTQEKLVKLEKNEARAKELRKEIFDKEASMKLQEEAGKPSVEDLDALGGLYRENVRIAENSKSLLESEDTLTKVQLLQAMVSHTEESQEPTTNRLSASRDSRSNIDFDGPSDSPVPSPAENKHVRKVGTSRTSSQPPREREAAKDETEEKEPNSSRTKITFALGAEVAFKPKIPGQTEEHDWIQGIVVKVIGEGKSRRYDVQDPFPDDAARPGETYRSSASSMVKIPPIGTPLADYEVGKRVLALYPETTTFYRADVKAMLDGGAKVQLLFEDEAAGALKIVERRFVLDHKG</sequence>
<evidence type="ECO:0000313" key="4">
    <source>
        <dbReference type="Proteomes" id="UP000054321"/>
    </source>
</evidence>
<reference evidence="4" key="2">
    <citation type="submission" date="2015-01" db="EMBL/GenBank/DDBJ databases">
        <title>Evolutionary Origins and Diversification of the Mycorrhizal Mutualists.</title>
        <authorList>
            <consortium name="DOE Joint Genome Institute"/>
            <consortium name="Mycorrhizal Genomics Consortium"/>
            <person name="Kohler A."/>
            <person name="Kuo A."/>
            <person name="Nagy L.G."/>
            <person name="Floudas D."/>
            <person name="Copeland A."/>
            <person name="Barry K.W."/>
            <person name="Cichocki N."/>
            <person name="Veneault-Fourrey C."/>
            <person name="LaButti K."/>
            <person name="Lindquist E.A."/>
            <person name="Lipzen A."/>
            <person name="Lundell T."/>
            <person name="Morin E."/>
            <person name="Murat C."/>
            <person name="Riley R."/>
            <person name="Ohm R."/>
            <person name="Sun H."/>
            <person name="Tunlid A."/>
            <person name="Henrissat B."/>
            <person name="Grigoriev I.V."/>
            <person name="Hibbett D.S."/>
            <person name="Martin F."/>
        </authorList>
    </citation>
    <scope>NUCLEOTIDE SEQUENCE [LARGE SCALE GENOMIC DNA]</scope>
    <source>
        <strain evidence="4">Zn</strain>
    </source>
</reference>
<accession>A0A0C3D3F9</accession>
<dbReference type="GO" id="GO:0000124">
    <property type="term" value="C:SAGA complex"/>
    <property type="evidence" value="ECO:0007669"/>
    <property type="project" value="InterPro"/>
</dbReference>
<feature type="region of interest" description="Disordered" evidence="1">
    <location>
        <begin position="104"/>
        <end position="187"/>
    </location>
</feature>
<dbReference type="PANTHER" id="PTHR21539">
    <property type="entry name" value="SAGA-ASSOCIATED FACTOR 29"/>
    <property type="match status" value="1"/>
</dbReference>
<dbReference type="OrthoDB" id="10265994at2759"/>
<protein>
    <recommendedName>
        <fullName evidence="2">SGF29 C-terminal domain-containing protein</fullName>
    </recommendedName>
</protein>
<evidence type="ECO:0000259" key="2">
    <source>
        <dbReference type="PROSITE" id="PS51518"/>
    </source>
</evidence>
<dbReference type="EMBL" id="KN832871">
    <property type="protein sequence ID" value="KIN05809.1"/>
    <property type="molecule type" value="Genomic_DNA"/>
</dbReference>
<feature type="region of interest" description="Disordered" evidence="1">
    <location>
        <begin position="1"/>
        <end position="32"/>
    </location>
</feature>